<dbReference type="EMBL" id="JAGRRH010000020">
    <property type="protein sequence ID" value="KAG7347587.1"/>
    <property type="molecule type" value="Genomic_DNA"/>
</dbReference>
<accession>A0A9K3KQC0</accession>
<name>A0A9K3KQC0_9STRA</name>
<gene>
    <name evidence="2" type="ORF">IV203_016292</name>
</gene>
<dbReference type="Proteomes" id="UP000693970">
    <property type="component" value="Unassembled WGS sequence"/>
</dbReference>
<feature type="compositionally biased region" description="Basic and acidic residues" evidence="1">
    <location>
        <begin position="227"/>
        <end position="236"/>
    </location>
</feature>
<sequence length="281" mass="31720">MSMNQLITKLSKPSQVASTLDWKKLNGSTVLALNFHSNRVGIAVASHPSTGQPVMELEPLSFSKYQAAIDADCLERFSNIIDEYKVCAVVVSWPLQRDTGRMGAACGRVIYALEQLWQQANDDRHNVLSRPFCLWDSDHVVPKQRQDPSKRVDAFGRCASYGSKEEATKPGDDEAGENETLSHGRRKEYFASKERYHEDEMTVVCGVWNDFCKEHWPELFNTSFSEPDARHVKESSIKSVEGAEESGPEKCEKETNDVTATKSYDLPKRSSLQRNSLIQIR</sequence>
<reference evidence="2" key="1">
    <citation type="journal article" date="2021" name="Sci. Rep.">
        <title>Diploid genomic architecture of Nitzschia inconspicua, an elite biomass production diatom.</title>
        <authorList>
            <person name="Oliver A."/>
            <person name="Podell S."/>
            <person name="Pinowska A."/>
            <person name="Traller J.C."/>
            <person name="Smith S.R."/>
            <person name="McClure R."/>
            <person name="Beliaev A."/>
            <person name="Bohutskyi P."/>
            <person name="Hill E.A."/>
            <person name="Rabines A."/>
            <person name="Zheng H."/>
            <person name="Allen L.Z."/>
            <person name="Kuo A."/>
            <person name="Grigoriev I.V."/>
            <person name="Allen A.E."/>
            <person name="Hazlebeck D."/>
            <person name="Allen E.E."/>
        </authorList>
    </citation>
    <scope>NUCLEOTIDE SEQUENCE</scope>
    <source>
        <strain evidence="2">Hildebrandi</strain>
    </source>
</reference>
<feature type="region of interest" description="Disordered" evidence="1">
    <location>
        <begin position="162"/>
        <end position="183"/>
    </location>
</feature>
<organism evidence="2 3">
    <name type="scientific">Nitzschia inconspicua</name>
    <dbReference type="NCBI Taxonomy" id="303405"/>
    <lineage>
        <taxon>Eukaryota</taxon>
        <taxon>Sar</taxon>
        <taxon>Stramenopiles</taxon>
        <taxon>Ochrophyta</taxon>
        <taxon>Bacillariophyta</taxon>
        <taxon>Bacillariophyceae</taxon>
        <taxon>Bacillariophycidae</taxon>
        <taxon>Bacillariales</taxon>
        <taxon>Bacillariaceae</taxon>
        <taxon>Nitzschia</taxon>
    </lineage>
</organism>
<feature type="region of interest" description="Disordered" evidence="1">
    <location>
        <begin position="227"/>
        <end position="267"/>
    </location>
</feature>
<dbReference type="AlphaFoldDB" id="A0A9K3KQC0"/>
<evidence type="ECO:0000313" key="3">
    <source>
        <dbReference type="Proteomes" id="UP000693970"/>
    </source>
</evidence>
<comment type="caution">
    <text evidence="2">The sequence shown here is derived from an EMBL/GenBank/DDBJ whole genome shotgun (WGS) entry which is preliminary data.</text>
</comment>
<evidence type="ECO:0000313" key="2">
    <source>
        <dbReference type="EMBL" id="KAG7347587.1"/>
    </source>
</evidence>
<protein>
    <submittedName>
        <fullName evidence="2">Uncharacterized protein</fullName>
    </submittedName>
</protein>
<feature type="compositionally biased region" description="Basic and acidic residues" evidence="1">
    <location>
        <begin position="247"/>
        <end position="256"/>
    </location>
</feature>
<feature type="compositionally biased region" description="Basic and acidic residues" evidence="1">
    <location>
        <begin position="163"/>
        <end position="172"/>
    </location>
</feature>
<proteinExistence type="predicted"/>
<keyword evidence="3" id="KW-1185">Reference proteome</keyword>
<evidence type="ECO:0000256" key="1">
    <source>
        <dbReference type="SAM" id="MobiDB-lite"/>
    </source>
</evidence>
<reference evidence="2" key="2">
    <citation type="submission" date="2021-04" db="EMBL/GenBank/DDBJ databases">
        <authorList>
            <person name="Podell S."/>
        </authorList>
    </citation>
    <scope>NUCLEOTIDE SEQUENCE</scope>
    <source>
        <strain evidence="2">Hildebrandi</strain>
    </source>
</reference>
<dbReference type="OrthoDB" id="43004at2759"/>